<dbReference type="AlphaFoldDB" id="A0AAV7Y1C7"/>
<accession>A0AAV7Y1C7</accession>
<protein>
    <submittedName>
        <fullName evidence="2">Uncharacterized protein</fullName>
    </submittedName>
</protein>
<gene>
    <name evidence="2" type="ORF">ONE63_005152</name>
</gene>
<dbReference type="PANTHER" id="PTHR10773:SF19">
    <property type="match status" value="1"/>
</dbReference>
<dbReference type="Proteomes" id="UP001075354">
    <property type="component" value="Chromosome 2"/>
</dbReference>
<dbReference type="PANTHER" id="PTHR10773">
    <property type="entry name" value="DNA-DIRECTED RNA POLYMERASES I, II, AND III SUBUNIT RPABC2"/>
    <property type="match status" value="1"/>
</dbReference>
<reference evidence="2" key="1">
    <citation type="submission" date="2022-12" db="EMBL/GenBank/DDBJ databases">
        <title>Chromosome-level genome assembly of the bean flower thrips Megalurothrips usitatus.</title>
        <authorList>
            <person name="Ma L."/>
            <person name="Liu Q."/>
            <person name="Li H."/>
            <person name="Cai W."/>
        </authorList>
    </citation>
    <scope>NUCLEOTIDE SEQUENCE</scope>
    <source>
        <strain evidence="2">Cailab_2022a</strain>
    </source>
</reference>
<comment type="caution">
    <text evidence="2">The sequence shown here is derived from an EMBL/GenBank/DDBJ whole genome shotgun (WGS) entry which is preliminary data.</text>
</comment>
<keyword evidence="3" id="KW-1185">Reference proteome</keyword>
<feature type="compositionally biased region" description="Acidic residues" evidence="1">
    <location>
        <begin position="336"/>
        <end position="348"/>
    </location>
</feature>
<evidence type="ECO:0000313" key="3">
    <source>
        <dbReference type="Proteomes" id="UP001075354"/>
    </source>
</evidence>
<name>A0AAV7Y1C7_9NEOP</name>
<feature type="region of interest" description="Disordered" evidence="1">
    <location>
        <begin position="327"/>
        <end position="355"/>
    </location>
</feature>
<organism evidence="2 3">
    <name type="scientific">Megalurothrips usitatus</name>
    <name type="common">bean blossom thrips</name>
    <dbReference type="NCBI Taxonomy" id="439358"/>
    <lineage>
        <taxon>Eukaryota</taxon>
        <taxon>Metazoa</taxon>
        <taxon>Ecdysozoa</taxon>
        <taxon>Arthropoda</taxon>
        <taxon>Hexapoda</taxon>
        <taxon>Insecta</taxon>
        <taxon>Pterygota</taxon>
        <taxon>Neoptera</taxon>
        <taxon>Paraneoptera</taxon>
        <taxon>Thysanoptera</taxon>
        <taxon>Terebrantia</taxon>
        <taxon>Thripoidea</taxon>
        <taxon>Thripidae</taxon>
        <taxon>Megalurothrips</taxon>
    </lineage>
</organism>
<evidence type="ECO:0000256" key="1">
    <source>
        <dbReference type="SAM" id="MobiDB-lite"/>
    </source>
</evidence>
<evidence type="ECO:0000313" key="2">
    <source>
        <dbReference type="EMBL" id="KAJ1530225.1"/>
    </source>
</evidence>
<proteinExistence type="predicted"/>
<sequence>MANNISHTKDEDKKKELQATYDLHLRKAEAAYDPKRKYKQLALSNENIRCVIFDLQQCLPTPDISTGVVYYLRQLYTYNLTVVDVSTNKTHCFMWHEGEAKRGANEIASALFVFIMDHVPPTATELYAFSDSCTGQNRNSIMSGMFQVALETHASLKKITHIFLVRGHTRLECNNRHSAIGASRKRVKQINCPSGWYNVCRQAGKIFEVTEMSDKLHKFSALLEVGGPLINREKKENGEKLYWTKTNWFQYSSDSPGIVGVKSSFSAPLEMYNMIRGLGKNKKLASDWWQCVPLAEPGNAISEEKKKNLMSLLVFLDSAHHQFYRDLKSDNSPPDLDPDLPSEDEDDPGLLLSGD</sequence>
<dbReference type="EMBL" id="JAPTSV010000002">
    <property type="protein sequence ID" value="KAJ1530225.1"/>
    <property type="molecule type" value="Genomic_DNA"/>
</dbReference>